<dbReference type="Gene3D" id="3.90.580.10">
    <property type="entry name" value="Zinc finger, CHC2-type domain"/>
    <property type="match status" value="1"/>
</dbReference>
<evidence type="ECO:0000313" key="5">
    <source>
        <dbReference type="Proteomes" id="UP000287394"/>
    </source>
</evidence>
<reference evidence="4 5" key="1">
    <citation type="journal article" date="2019" name="Int. J. Syst. Evol. Microbiol.">
        <title>Capsulimonas corticalis gen. nov., sp. nov., an aerobic capsulated bacterium, of a novel bacterial order, Capsulimonadales ord. nov., of the class Armatimonadia of the phylum Armatimonadetes.</title>
        <authorList>
            <person name="Li J."/>
            <person name="Kudo C."/>
            <person name="Tonouchi A."/>
        </authorList>
    </citation>
    <scope>NUCLEOTIDE SEQUENCE [LARGE SCALE GENOMIC DNA]</scope>
    <source>
        <strain evidence="4 5">AX-7</strain>
    </source>
</reference>
<dbReference type="FunFam" id="3.40.1360.10:FF:000002">
    <property type="entry name" value="DNA primase"/>
    <property type="match status" value="1"/>
</dbReference>
<evidence type="ECO:0000256" key="2">
    <source>
        <dbReference type="PIRNR" id="PIRNR002811"/>
    </source>
</evidence>
<comment type="subunit">
    <text evidence="1">Monomer. Interacts with DnaB.</text>
</comment>
<gene>
    <name evidence="1 4" type="primary">dnaG</name>
    <name evidence="4" type="ORF">CCAX7_33500</name>
</gene>
<protein>
    <recommendedName>
        <fullName evidence="1 2">DNA primase</fullName>
        <ecNumber evidence="1">2.7.7.101</ecNumber>
    </recommendedName>
</protein>
<dbReference type="SMART" id="SM00493">
    <property type="entry name" value="TOPRIM"/>
    <property type="match status" value="1"/>
</dbReference>
<dbReference type="InterPro" id="IPR002694">
    <property type="entry name" value="Znf_CHC2"/>
</dbReference>
<dbReference type="SUPFAM" id="SSF56731">
    <property type="entry name" value="DNA primase core"/>
    <property type="match status" value="1"/>
</dbReference>
<dbReference type="InterPro" id="IPR030846">
    <property type="entry name" value="DnaG_bac"/>
</dbReference>
<keyword evidence="1 2" id="KW-0808">Transferase</keyword>
<dbReference type="Pfam" id="PF13155">
    <property type="entry name" value="Toprim_2"/>
    <property type="match status" value="1"/>
</dbReference>
<dbReference type="AlphaFoldDB" id="A0A402CYL8"/>
<dbReference type="Pfam" id="PF10410">
    <property type="entry name" value="DnaB_bind"/>
    <property type="match status" value="1"/>
</dbReference>
<keyword evidence="5" id="KW-1185">Reference proteome</keyword>
<feature type="zinc finger region" description="CHC2-type" evidence="3">
    <location>
        <begin position="37"/>
        <end position="62"/>
    </location>
</feature>
<accession>A0A402CYL8</accession>
<dbReference type="InterPro" id="IPR006295">
    <property type="entry name" value="DNA_primase_DnaG"/>
</dbReference>
<dbReference type="EMBL" id="AP025739">
    <property type="protein sequence ID" value="BDI31299.1"/>
    <property type="molecule type" value="Genomic_DNA"/>
</dbReference>
<dbReference type="PANTHER" id="PTHR30313:SF2">
    <property type="entry name" value="DNA PRIMASE"/>
    <property type="match status" value="1"/>
</dbReference>
<comment type="caution">
    <text evidence="1">Lacks conserved residue(s) required for the propagation of feature annotation.</text>
</comment>
<dbReference type="EC" id="2.7.7.101" evidence="1"/>
<dbReference type="Pfam" id="PF08275">
    <property type="entry name" value="DNAG_N"/>
    <property type="match status" value="1"/>
</dbReference>
<dbReference type="InterPro" id="IPR016136">
    <property type="entry name" value="DNA_helicase_N/primase_C"/>
</dbReference>
<dbReference type="SUPFAM" id="SSF57783">
    <property type="entry name" value="Zinc beta-ribbon"/>
    <property type="match status" value="1"/>
</dbReference>
<dbReference type="RefSeq" id="WP_119322410.1">
    <property type="nucleotide sequence ID" value="NZ_AP025739.1"/>
</dbReference>
<comment type="function">
    <text evidence="1 2">RNA polymerase that catalyzes the synthesis of short RNA molecules used as primers for DNA polymerase during DNA replication.</text>
</comment>
<dbReference type="NCBIfam" id="TIGR01391">
    <property type="entry name" value="dnaG"/>
    <property type="match status" value="1"/>
</dbReference>
<dbReference type="Proteomes" id="UP000287394">
    <property type="component" value="Chromosome"/>
</dbReference>
<dbReference type="InterPro" id="IPR006171">
    <property type="entry name" value="TOPRIM_dom"/>
</dbReference>
<comment type="catalytic activity">
    <reaction evidence="1">
        <text>ssDNA + n NTP = ssDNA/pppN(pN)n-1 hybrid + (n-1) diphosphate.</text>
        <dbReference type="EC" id="2.7.7.101"/>
    </reaction>
</comment>
<evidence type="ECO:0000313" key="4">
    <source>
        <dbReference type="EMBL" id="BDI31299.1"/>
    </source>
</evidence>
<dbReference type="GO" id="GO:0006269">
    <property type="term" value="P:DNA replication, synthesis of primer"/>
    <property type="evidence" value="ECO:0007669"/>
    <property type="project" value="UniProtKB-UniRule"/>
</dbReference>
<keyword evidence="2 3" id="KW-0862">Zinc</keyword>
<dbReference type="InterPro" id="IPR050219">
    <property type="entry name" value="DnaG_primase"/>
</dbReference>
<dbReference type="FunFam" id="3.90.580.10:FF:000001">
    <property type="entry name" value="DNA primase"/>
    <property type="match status" value="1"/>
</dbReference>
<dbReference type="Gene3D" id="3.40.1360.10">
    <property type="match status" value="1"/>
</dbReference>
<keyword evidence="2 3" id="KW-0479">Metal-binding</keyword>
<sequence length="601" mass="66840">MADRSEIDDIRARTDIVSVVEQYVTLKRAGRNLKGLCPFHNEKSPSFQVNSDLGIWKCFGQCNEGGDVIKFVQKIENLSFQEALERLALAAGVTLSRGQNQYHHSAEPNERDRIYKVNALATRYYQDMLKRSPVAQEYLQKRGIAHAAQEAFLIGFAPDAWDGLVTHLAQQRVPSADAELAGLVSKSDRGGYFDKLRGRLIFPILDVQERPVAFGGRLIEEAKPGQPKYWNSPETPAFVKSRTLYGLWRARKAIAERGQAVIVEGYTDVVAAHQAGFENVVATLGTSLTEEHVKVLARLAQSVVLSFDADSAGLQAAFRAAKIFEAQEVEVKVLDLPVGEDPDSLLRAGRRQTFLEAVEKAVPMVEYRIRQLVRQMPHDTDNDRIALFRKALPVLASVTSVIEREPYIRILAPYHPQYSYGAAYAEDQIREDVKAYQSGHAGSDGAVQHAPPSGEMDAHRRPTEPAKLDATGVAEHELLRALVSGDPELSLYVYGSIRPEAFFSVDARAIADRLYTQYVRTGAFNAAVLVSELEDAGQQNVLTALLMDEKAPLNLKALEDSVGHLKNKVDNIEREKLRERIDSGNATREEMRSFTLLFGKK</sequence>
<dbReference type="Pfam" id="PF01807">
    <property type="entry name" value="Zn_ribbon_DnaG"/>
    <property type="match status" value="1"/>
</dbReference>
<keyword evidence="1" id="KW-0238">DNA-binding</keyword>
<keyword evidence="1 2" id="KW-0548">Nucleotidyltransferase</keyword>
<keyword evidence="1 2" id="KW-0639">Primosome</keyword>
<keyword evidence="1 2" id="KW-0235">DNA replication</keyword>
<dbReference type="HAMAP" id="MF_00974">
    <property type="entry name" value="DNA_primase_DnaG"/>
    <property type="match status" value="1"/>
</dbReference>
<dbReference type="PANTHER" id="PTHR30313">
    <property type="entry name" value="DNA PRIMASE"/>
    <property type="match status" value="1"/>
</dbReference>
<dbReference type="Gene3D" id="1.10.860.10">
    <property type="entry name" value="DNAb Helicase, Chain A"/>
    <property type="match status" value="1"/>
</dbReference>
<dbReference type="OrthoDB" id="9803773at2"/>
<dbReference type="InterPro" id="IPR037068">
    <property type="entry name" value="DNA_primase_core_N_sf"/>
</dbReference>
<comment type="cofactor">
    <cofactor evidence="2 3">
        <name>Zn(2+)</name>
        <dbReference type="ChEBI" id="CHEBI:29105"/>
    </cofactor>
    <text evidence="2 3">Binds 1 zinc ion per monomer.</text>
</comment>
<dbReference type="GO" id="GO:0000428">
    <property type="term" value="C:DNA-directed RNA polymerase complex"/>
    <property type="evidence" value="ECO:0007669"/>
    <property type="project" value="UniProtKB-KW"/>
</dbReference>
<proteinExistence type="inferred from homology"/>
<name>A0A402CYL8_9BACT</name>
<keyword evidence="1 2" id="KW-0804">Transcription</keyword>
<dbReference type="GO" id="GO:0005737">
    <property type="term" value="C:cytoplasm"/>
    <property type="evidence" value="ECO:0007669"/>
    <property type="project" value="TreeGrafter"/>
</dbReference>
<dbReference type="GO" id="GO:0003899">
    <property type="term" value="F:DNA-directed RNA polymerase activity"/>
    <property type="evidence" value="ECO:0007669"/>
    <property type="project" value="UniProtKB-UniRule"/>
</dbReference>
<dbReference type="PIRSF" id="PIRSF002811">
    <property type="entry name" value="DnaG"/>
    <property type="match status" value="1"/>
</dbReference>
<dbReference type="InterPro" id="IPR019475">
    <property type="entry name" value="DNA_primase_DnaB-bd"/>
</dbReference>
<organism evidence="4 5">
    <name type="scientific">Capsulimonas corticalis</name>
    <dbReference type="NCBI Taxonomy" id="2219043"/>
    <lineage>
        <taxon>Bacteria</taxon>
        <taxon>Bacillati</taxon>
        <taxon>Armatimonadota</taxon>
        <taxon>Armatimonadia</taxon>
        <taxon>Capsulimonadales</taxon>
        <taxon>Capsulimonadaceae</taxon>
        <taxon>Capsulimonas</taxon>
    </lineage>
</organism>
<evidence type="ECO:0000256" key="3">
    <source>
        <dbReference type="PIRSR" id="PIRSR002811-1"/>
    </source>
</evidence>
<dbReference type="CDD" id="cd03364">
    <property type="entry name" value="TOPRIM_DnaG_primases"/>
    <property type="match status" value="1"/>
</dbReference>
<dbReference type="GO" id="GO:0008270">
    <property type="term" value="F:zinc ion binding"/>
    <property type="evidence" value="ECO:0007669"/>
    <property type="project" value="UniProtKB-KW"/>
</dbReference>
<dbReference type="InterPro" id="IPR036977">
    <property type="entry name" value="DNA_primase_Znf_CHC2"/>
</dbReference>
<dbReference type="GO" id="GO:1990077">
    <property type="term" value="C:primosome complex"/>
    <property type="evidence" value="ECO:0007669"/>
    <property type="project" value="UniProtKB-KW"/>
</dbReference>
<dbReference type="InterPro" id="IPR034151">
    <property type="entry name" value="TOPRIM_DnaG_bac"/>
</dbReference>
<evidence type="ECO:0000256" key="1">
    <source>
        <dbReference type="HAMAP-Rule" id="MF_00974"/>
    </source>
</evidence>
<comment type="similarity">
    <text evidence="1 2">Belongs to the DnaG primase family.</text>
</comment>
<dbReference type="KEGG" id="ccot:CCAX7_33500"/>
<keyword evidence="1 2" id="KW-0240">DNA-directed RNA polymerase</keyword>
<dbReference type="PROSITE" id="PS50880">
    <property type="entry name" value="TOPRIM"/>
    <property type="match status" value="1"/>
</dbReference>
<dbReference type="FunCoup" id="A0A402CYL8">
    <property type="interactions" value="367"/>
</dbReference>
<dbReference type="Gene3D" id="3.90.980.10">
    <property type="entry name" value="DNA primase, catalytic core, N-terminal domain"/>
    <property type="match status" value="1"/>
</dbReference>
<dbReference type="GO" id="GO:0003677">
    <property type="term" value="F:DNA binding"/>
    <property type="evidence" value="ECO:0007669"/>
    <property type="project" value="UniProtKB-KW"/>
</dbReference>
<keyword evidence="3" id="KW-0863">Zinc-finger</keyword>
<dbReference type="SMART" id="SM00400">
    <property type="entry name" value="ZnF_CHCC"/>
    <property type="match status" value="1"/>
</dbReference>
<dbReference type="InterPro" id="IPR013264">
    <property type="entry name" value="DNAG_N"/>
</dbReference>